<gene>
    <name evidence="10" type="ORF">F2Q65_00090</name>
</gene>
<dbReference type="EMBL" id="VWXX01000001">
    <property type="protein sequence ID" value="KAA6187942.1"/>
    <property type="molecule type" value="Genomic_DNA"/>
</dbReference>
<feature type="transmembrane region" description="Helical" evidence="8">
    <location>
        <begin position="165"/>
        <end position="187"/>
    </location>
</feature>
<feature type="domain" description="NADH:quinone oxidoreductase/Mrp antiporter transmembrane" evidence="9">
    <location>
        <begin position="131"/>
        <end position="424"/>
    </location>
</feature>
<comment type="subcellular location">
    <subcellularLocation>
        <location evidence="1">Cell membrane</location>
        <topology evidence="1">Multi-pass membrane protein</topology>
    </subcellularLocation>
    <subcellularLocation>
        <location evidence="7">Membrane</location>
        <topology evidence="7">Multi-pass membrane protein</topology>
    </subcellularLocation>
</comment>
<feature type="transmembrane region" description="Helical" evidence="8">
    <location>
        <begin position="238"/>
        <end position="260"/>
    </location>
</feature>
<feature type="transmembrane region" description="Helical" evidence="8">
    <location>
        <begin position="6"/>
        <end position="23"/>
    </location>
</feature>
<dbReference type="PRINTS" id="PR01434">
    <property type="entry name" value="NADHDHGNASE5"/>
</dbReference>
<proteinExistence type="inferred from homology"/>
<evidence type="ECO:0000256" key="1">
    <source>
        <dbReference type="ARBA" id="ARBA00004651"/>
    </source>
</evidence>
<evidence type="ECO:0000256" key="8">
    <source>
        <dbReference type="SAM" id="Phobius"/>
    </source>
</evidence>
<feature type="transmembrane region" description="Helical" evidence="8">
    <location>
        <begin position="30"/>
        <end position="49"/>
    </location>
</feature>
<dbReference type="OrthoDB" id="9768329at2"/>
<dbReference type="PANTHER" id="PTHR42703:SF1">
    <property type="entry name" value="NA(+)_H(+) ANTIPORTER SUBUNIT D1"/>
    <property type="match status" value="1"/>
</dbReference>
<reference evidence="10 11" key="1">
    <citation type="submission" date="2019-09" db="EMBL/GenBank/DDBJ databases">
        <title>Whole-genome sequence of the purple sulfur bacterium Thiohalocapsa marina DSM 19078.</title>
        <authorList>
            <person name="Kyndt J.A."/>
            <person name="Meyer T.E."/>
        </authorList>
    </citation>
    <scope>NUCLEOTIDE SEQUENCE [LARGE SCALE GENOMIC DNA]</scope>
    <source>
        <strain evidence="10 11">DSM 19078</strain>
    </source>
</reference>
<evidence type="ECO:0000256" key="2">
    <source>
        <dbReference type="ARBA" id="ARBA00005346"/>
    </source>
</evidence>
<dbReference type="Proteomes" id="UP000322981">
    <property type="component" value="Unassembled WGS sequence"/>
</dbReference>
<dbReference type="PANTHER" id="PTHR42703">
    <property type="entry name" value="NADH DEHYDROGENASE"/>
    <property type="match status" value="1"/>
</dbReference>
<evidence type="ECO:0000256" key="5">
    <source>
        <dbReference type="ARBA" id="ARBA00022989"/>
    </source>
</evidence>
<keyword evidence="3" id="KW-1003">Cell membrane</keyword>
<protein>
    <submittedName>
        <fullName evidence="10">Monovalent cation/H+ antiporter subunit D family protein</fullName>
    </submittedName>
</protein>
<dbReference type="AlphaFoldDB" id="A0A5M8FVU1"/>
<feature type="transmembrane region" description="Helical" evidence="8">
    <location>
        <begin position="451"/>
        <end position="471"/>
    </location>
</feature>
<accession>A0A5M8FVU1</accession>
<evidence type="ECO:0000313" key="11">
    <source>
        <dbReference type="Proteomes" id="UP000322981"/>
    </source>
</evidence>
<keyword evidence="11" id="KW-1185">Reference proteome</keyword>
<comment type="caution">
    <text evidence="10">The sequence shown here is derived from an EMBL/GenBank/DDBJ whole genome shotgun (WGS) entry which is preliminary data.</text>
</comment>
<name>A0A5M8FVU1_9GAMM</name>
<feature type="transmembrane region" description="Helical" evidence="8">
    <location>
        <begin position="110"/>
        <end position="129"/>
    </location>
</feature>
<organism evidence="10 11">
    <name type="scientific">Thiohalocapsa marina</name>
    <dbReference type="NCBI Taxonomy" id="424902"/>
    <lineage>
        <taxon>Bacteria</taxon>
        <taxon>Pseudomonadati</taxon>
        <taxon>Pseudomonadota</taxon>
        <taxon>Gammaproteobacteria</taxon>
        <taxon>Chromatiales</taxon>
        <taxon>Chromatiaceae</taxon>
        <taxon>Thiohalocapsa</taxon>
    </lineage>
</organism>
<dbReference type="Pfam" id="PF00361">
    <property type="entry name" value="Proton_antipo_M"/>
    <property type="match status" value="1"/>
</dbReference>
<dbReference type="InterPro" id="IPR001750">
    <property type="entry name" value="ND/Mrp_TM"/>
</dbReference>
<feature type="transmembrane region" description="Helical" evidence="8">
    <location>
        <begin position="410"/>
        <end position="430"/>
    </location>
</feature>
<evidence type="ECO:0000256" key="6">
    <source>
        <dbReference type="ARBA" id="ARBA00023136"/>
    </source>
</evidence>
<keyword evidence="5 8" id="KW-1133">Transmembrane helix</keyword>
<evidence type="ECO:0000259" key="9">
    <source>
        <dbReference type="Pfam" id="PF00361"/>
    </source>
</evidence>
<feature type="transmembrane region" description="Helical" evidence="8">
    <location>
        <begin position="306"/>
        <end position="325"/>
    </location>
</feature>
<sequence>MAQNLPALQVVLPLLAAPVCLLLGRGRAAWAWATLVAWLGLLISLALLLQVSDGSVLRYAFGGWAAPWGIEYVVDRLAAMVLLIVSLIGALVLSYARHSVDAEIDADRQPLFYTLLLLCLAGLLGIVITGDAFNLFVLLEVSSLSTYALISLGRNRRALTAAYQYLVMGTIGATFYIIGVGLLYMVTGTLNMADLAQRLPELAHLRTVKTAFAFISVGLALKLAMFPLHLWLPNAYTYAPSVVSAFLAATATKVALYAMIRMFYTVFGAPFSFGTMHVEWLILPLAAAAIFIASVVAVFQHDIKRMLAYSSVAQIGYMLLGLGMVNLTGLTASLLHLFNHALMKGALFLALGAVVYRIGSTNIERMGGIAREMPWTMAAFVVGGLSLIGVPLTVGFVSKWYLLLGAMENGWWPLVILILATSLIAVVYVWRVVEAAYFRARPAGSAPVSEAPLTLLVPIWLLALANVYLGIHTRPLIGLAGSAAADLLGVGP</sequence>
<feature type="transmembrane region" description="Helical" evidence="8">
    <location>
        <begin position="337"/>
        <end position="356"/>
    </location>
</feature>
<evidence type="ECO:0000256" key="3">
    <source>
        <dbReference type="ARBA" id="ARBA00022475"/>
    </source>
</evidence>
<feature type="transmembrane region" description="Helical" evidence="8">
    <location>
        <begin position="135"/>
        <end position="153"/>
    </location>
</feature>
<evidence type="ECO:0000256" key="7">
    <source>
        <dbReference type="RuleBase" id="RU000320"/>
    </source>
</evidence>
<dbReference type="GO" id="GO:0005886">
    <property type="term" value="C:plasma membrane"/>
    <property type="evidence" value="ECO:0007669"/>
    <property type="project" value="UniProtKB-SubCell"/>
</dbReference>
<feature type="transmembrane region" description="Helical" evidence="8">
    <location>
        <begin position="207"/>
        <end position="226"/>
    </location>
</feature>
<feature type="transmembrane region" description="Helical" evidence="8">
    <location>
        <begin position="377"/>
        <end position="398"/>
    </location>
</feature>
<evidence type="ECO:0000256" key="4">
    <source>
        <dbReference type="ARBA" id="ARBA00022692"/>
    </source>
</evidence>
<evidence type="ECO:0000313" key="10">
    <source>
        <dbReference type="EMBL" id="KAA6187942.1"/>
    </source>
</evidence>
<comment type="similarity">
    <text evidence="2">Belongs to the CPA3 antiporters (TC 2.A.63) subunit D family.</text>
</comment>
<feature type="transmembrane region" description="Helical" evidence="8">
    <location>
        <begin position="280"/>
        <end position="299"/>
    </location>
</feature>
<keyword evidence="4 7" id="KW-0812">Transmembrane</keyword>
<keyword evidence="6 8" id="KW-0472">Membrane</keyword>
<feature type="transmembrane region" description="Helical" evidence="8">
    <location>
        <begin position="77"/>
        <end position="98"/>
    </location>
</feature>
<dbReference type="InterPro" id="IPR050586">
    <property type="entry name" value="CPA3_Na-H_Antiporter_D"/>
</dbReference>